<name>A0A1H2R3W0_9RHOB</name>
<dbReference type="EMBL" id="FNNB01000001">
    <property type="protein sequence ID" value="SDW13888.1"/>
    <property type="molecule type" value="Genomic_DNA"/>
</dbReference>
<accession>A0A1H2R3W0</accession>
<reference evidence="2" key="1">
    <citation type="submission" date="2016-10" db="EMBL/GenBank/DDBJ databases">
        <authorList>
            <person name="Varghese N."/>
            <person name="Submissions S."/>
        </authorList>
    </citation>
    <scope>NUCLEOTIDE SEQUENCE [LARGE SCALE GENOMIC DNA]</scope>
    <source>
        <strain evidence="2">DSM 10014</strain>
    </source>
</reference>
<dbReference type="STRING" id="60137.SAMN04488041_101378"/>
<evidence type="ECO:0000313" key="2">
    <source>
        <dbReference type="Proteomes" id="UP000183076"/>
    </source>
</evidence>
<evidence type="ECO:0008006" key="3">
    <source>
        <dbReference type="Google" id="ProtNLM"/>
    </source>
</evidence>
<proteinExistence type="predicted"/>
<sequence>MGIEDINQAAVAMNELTARMNSFFGEADDQIAQSQAAYAALAANLKTVVRDEMNFSVEIDPDAANPSEVSGGVFTNIGDAIDAAPRGSLVTLNLLAEKEHPVDRGISLLGRQIYIKQKGAGARPVIKFVATSDATFNHMRGFDTIGSESITMHNVDIELPEKNDPALPWSSLRSVVRYTSLGVRTVSLTSCNVTGRDNQSITSSVGAGISMVTLNNVIMDGAVYAVASMSSGVAMISKQSLTLDNGAGLNEGGTLGTNYLLN</sequence>
<evidence type="ECO:0000313" key="1">
    <source>
        <dbReference type="EMBL" id="SDW13888.1"/>
    </source>
</evidence>
<dbReference type="GeneID" id="94019699"/>
<dbReference type="Proteomes" id="UP000183076">
    <property type="component" value="Unassembled WGS sequence"/>
</dbReference>
<dbReference type="RefSeq" id="WP_074634615.1">
    <property type="nucleotide sequence ID" value="NZ_CP160849.1"/>
</dbReference>
<gene>
    <name evidence="1" type="ORF">SAMN04488041_101378</name>
</gene>
<dbReference type="AlphaFoldDB" id="A0A1H2R3W0"/>
<organism evidence="1 2">
    <name type="scientific">Sulfitobacter pontiacus</name>
    <dbReference type="NCBI Taxonomy" id="60137"/>
    <lineage>
        <taxon>Bacteria</taxon>
        <taxon>Pseudomonadati</taxon>
        <taxon>Pseudomonadota</taxon>
        <taxon>Alphaproteobacteria</taxon>
        <taxon>Rhodobacterales</taxon>
        <taxon>Roseobacteraceae</taxon>
        <taxon>Sulfitobacter</taxon>
    </lineage>
</organism>
<protein>
    <recommendedName>
        <fullName evidence="3">Right handed beta helix region</fullName>
    </recommendedName>
</protein>